<dbReference type="GO" id="GO:0004176">
    <property type="term" value="F:ATP-dependent peptidase activity"/>
    <property type="evidence" value="ECO:0007669"/>
    <property type="project" value="UniProtKB-UniRule"/>
</dbReference>
<dbReference type="InterPro" id="IPR036034">
    <property type="entry name" value="PDZ_sf"/>
</dbReference>
<feature type="active site" evidence="1">
    <location>
        <position position="240"/>
    </location>
</feature>
<dbReference type="PROSITE" id="PS51786">
    <property type="entry name" value="LON_PROTEOLYTIC"/>
    <property type="match status" value="1"/>
</dbReference>
<dbReference type="Pfam" id="PF13180">
    <property type="entry name" value="PDZ_2"/>
    <property type="match status" value="1"/>
</dbReference>
<protein>
    <recommendedName>
        <fullName evidence="1">endopeptidase La</fullName>
        <ecNumber evidence="1">3.4.21.53</ecNumber>
    </recommendedName>
</protein>
<feature type="active site" evidence="1">
    <location>
        <position position="285"/>
    </location>
</feature>
<evidence type="ECO:0000256" key="2">
    <source>
        <dbReference type="SAM" id="SignalP"/>
    </source>
</evidence>
<dbReference type="SUPFAM" id="SSF50156">
    <property type="entry name" value="PDZ domain-like"/>
    <property type="match status" value="1"/>
</dbReference>
<dbReference type="GO" id="GO:0005524">
    <property type="term" value="F:ATP binding"/>
    <property type="evidence" value="ECO:0007669"/>
    <property type="project" value="InterPro"/>
</dbReference>
<dbReference type="InterPro" id="IPR001478">
    <property type="entry name" value="PDZ"/>
</dbReference>
<feature type="domain" description="Lon proteolytic" evidence="4">
    <location>
        <begin position="233"/>
        <end position="333"/>
    </location>
</feature>
<dbReference type="RefSeq" id="WP_035123914.1">
    <property type="nucleotide sequence ID" value="NZ_JRNE01000087.1"/>
</dbReference>
<organism evidence="5 6">
    <name type="scientific">Corynebacterium freneyi DNF00450</name>
    <dbReference type="NCBI Taxonomy" id="1287475"/>
    <lineage>
        <taxon>Bacteria</taxon>
        <taxon>Bacillati</taxon>
        <taxon>Actinomycetota</taxon>
        <taxon>Actinomycetes</taxon>
        <taxon>Mycobacteriales</taxon>
        <taxon>Corynebacteriaceae</taxon>
        <taxon>Corynebacterium</taxon>
    </lineage>
</organism>
<dbReference type="Gene3D" id="2.30.42.10">
    <property type="match status" value="1"/>
</dbReference>
<feature type="domain" description="PDZ" evidence="3">
    <location>
        <begin position="114"/>
        <end position="194"/>
    </location>
</feature>
<evidence type="ECO:0000313" key="6">
    <source>
        <dbReference type="Proteomes" id="UP000029548"/>
    </source>
</evidence>
<dbReference type="SUPFAM" id="SSF54211">
    <property type="entry name" value="Ribosomal protein S5 domain 2-like"/>
    <property type="match status" value="1"/>
</dbReference>
<dbReference type="EMBL" id="JRNE01000087">
    <property type="protein sequence ID" value="KGF14961.1"/>
    <property type="molecule type" value="Genomic_DNA"/>
</dbReference>
<keyword evidence="2" id="KW-0732">Signal</keyword>
<comment type="similarity">
    <text evidence="1">Belongs to the peptidase S16 family.</text>
</comment>
<comment type="caution">
    <text evidence="5">The sequence shown here is derived from an EMBL/GenBank/DDBJ whole genome shotgun (WGS) entry which is preliminary data.</text>
</comment>
<evidence type="ECO:0000313" key="5">
    <source>
        <dbReference type="EMBL" id="KGF14961.1"/>
    </source>
</evidence>
<comment type="catalytic activity">
    <reaction evidence="1">
        <text>Hydrolysis of proteins in presence of ATP.</text>
        <dbReference type="EC" id="3.4.21.53"/>
    </reaction>
</comment>
<feature type="signal peptide" evidence="2">
    <location>
        <begin position="1"/>
        <end position="19"/>
    </location>
</feature>
<dbReference type="AlphaFoldDB" id="A0A095XYR3"/>
<dbReference type="GO" id="GO:0004252">
    <property type="term" value="F:serine-type endopeptidase activity"/>
    <property type="evidence" value="ECO:0007669"/>
    <property type="project" value="UniProtKB-UniRule"/>
</dbReference>
<dbReference type="InterPro" id="IPR027065">
    <property type="entry name" value="Lon_Prtase"/>
</dbReference>
<dbReference type="EC" id="3.4.21.53" evidence="1"/>
<reference evidence="5 6" key="1">
    <citation type="submission" date="2014-07" db="EMBL/GenBank/DDBJ databases">
        <authorList>
            <person name="McCorrison J."/>
            <person name="Sanka R."/>
            <person name="Torralba M."/>
            <person name="Gillis M."/>
            <person name="Haft D.H."/>
            <person name="Methe B."/>
            <person name="Sutton G."/>
            <person name="Nelson K.E."/>
        </authorList>
    </citation>
    <scope>NUCLEOTIDE SEQUENCE [LARGE SCALE GENOMIC DNA]</scope>
    <source>
        <strain evidence="5 6">DNF00450</strain>
    </source>
</reference>
<dbReference type="PROSITE" id="PS50106">
    <property type="entry name" value="PDZ"/>
    <property type="match status" value="1"/>
</dbReference>
<evidence type="ECO:0000259" key="4">
    <source>
        <dbReference type="PROSITE" id="PS51786"/>
    </source>
</evidence>
<dbReference type="Proteomes" id="UP000029548">
    <property type="component" value="Unassembled WGS sequence"/>
</dbReference>
<dbReference type="InterPro" id="IPR020568">
    <property type="entry name" value="Ribosomal_Su5_D2-typ_SF"/>
</dbReference>
<proteinExistence type="inferred from homology"/>
<dbReference type="GO" id="GO:0030163">
    <property type="term" value="P:protein catabolic process"/>
    <property type="evidence" value="ECO:0007669"/>
    <property type="project" value="InterPro"/>
</dbReference>
<name>A0A095XYR3_9CORY</name>
<dbReference type="GO" id="GO:0006508">
    <property type="term" value="P:proteolysis"/>
    <property type="evidence" value="ECO:0007669"/>
    <property type="project" value="UniProtKB-KW"/>
</dbReference>
<keyword evidence="1" id="KW-0378">Hydrolase</keyword>
<sequence>MHRRTRTLLVGAAPIVALAAVLSSPSVPVPFAAEGPGPLFDVLGEIDGDEAVVVTGGDPDPSAGELNMTTVAVSHNLSLAQAMGMWADPNQKVVPIEAIFPPGLSREDVNERNALMFSDSEANATASALRQLGLPIEVTVAMITEGAAAEGVLEEGDVLLAVDGEEIDRPETLQAAVVGHAPGDRVTLDIVRDGEEKQVEVELGSHPDDDDAAFLGIGMAAQPEGDVEVEYHVSGVGGPSAGLMLSLAVVDKLSPGDLTGGRTIAGTGSIDGVGVVGPIGGITHKIAAAREGGAEMFLVPADNCSEALTADAGDMKLVSVGTLGDAVEALDDPGAAPTCG</sequence>
<feature type="chain" id="PRO_5038345854" description="endopeptidase La" evidence="2">
    <location>
        <begin position="20"/>
        <end position="340"/>
    </location>
</feature>
<dbReference type="Pfam" id="PF05362">
    <property type="entry name" value="Lon_C"/>
    <property type="match status" value="1"/>
</dbReference>
<accession>A0A095XYR3</accession>
<evidence type="ECO:0000256" key="1">
    <source>
        <dbReference type="PROSITE-ProRule" id="PRU01122"/>
    </source>
</evidence>
<dbReference type="PANTHER" id="PTHR10046">
    <property type="entry name" value="ATP DEPENDENT LON PROTEASE FAMILY MEMBER"/>
    <property type="match status" value="1"/>
</dbReference>
<keyword evidence="1" id="KW-0720">Serine protease</keyword>
<gene>
    <name evidence="5" type="ORF">HMPREF1650_12735</name>
</gene>
<evidence type="ECO:0000259" key="3">
    <source>
        <dbReference type="PROSITE" id="PS50106"/>
    </source>
</evidence>
<keyword evidence="1" id="KW-0645">Protease</keyword>
<dbReference type="InterPro" id="IPR008269">
    <property type="entry name" value="Lon_proteolytic"/>
</dbReference>
<dbReference type="SMART" id="SM00228">
    <property type="entry name" value="PDZ"/>
    <property type="match status" value="1"/>
</dbReference>
<dbReference type="Gene3D" id="3.30.230.10">
    <property type="match status" value="1"/>
</dbReference>
<dbReference type="eggNOG" id="COG3480">
    <property type="taxonomic scope" value="Bacteria"/>
</dbReference>
<dbReference type="InterPro" id="IPR014721">
    <property type="entry name" value="Ribsml_uS5_D2-typ_fold_subgr"/>
</dbReference>